<dbReference type="OrthoDB" id="3358017at2759"/>
<feature type="transmembrane region" description="Helical" evidence="5">
    <location>
        <begin position="156"/>
        <end position="179"/>
    </location>
</feature>
<evidence type="ECO:0000256" key="3">
    <source>
        <dbReference type="ARBA" id="ARBA00022989"/>
    </source>
</evidence>
<feature type="transmembrane region" description="Helical" evidence="5">
    <location>
        <begin position="76"/>
        <end position="99"/>
    </location>
</feature>
<feature type="transmembrane region" description="Helical" evidence="5">
    <location>
        <begin position="200"/>
        <end position="219"/>
    </location>
</feature>
<dbReference type="RefSeq" id="XP_045965046.1">
    <property type="nucleotide sequence ID" value="XM_046097237.1"/>
</dbReference>
<feature type="transmembrane region" description="Helical" evidence="5">
    <location>
        <begin position="234"/>
        <end position="255"/>
    </location>
</feature>
<evidence type="ECO:0000256" key="2">
    <source>
        <dbReference type="ARBA" id="ARBA00022692"/>
    </source>
</evidence>
<feature type="transmembrane region" description="Helical" evidence="5">
    <location>
        <begin position="120"/>
        <end position="144"/>
    </location>
</feature>
<feature type="transmembrane region" description="Helical" evidence="5">
    <location>
        <begin position="46"/>
        <end position="64"/>
    </location>
</feature>
<keyword evidence="2 5" id="KW-0812">Transmembrane</keyword>
<dbReference type="PANTHER" id="PTHR31465:SF27">
    <property type="entry name" value="DOMAIN PROTEIN, PUTATIVE (AFU_ORTHOLOGUE AFUA_3G01030)-RELATED"/>
    <property type="match status" value="1"/>
</dbReference>
<comment type="subcellular location">
    <subcellularLocation>
        <location evidence="1">Membrane</location>
        <topology evidence="1">Multi-pass membrane protein</topology>
    </subcellularLocation>
</comment>
<reference evidence="6" key="1">
    <citation type="journal article" date="2021" name="Nat. Commun.">
        <title>Genetic determinants of endophytism in the Arabidopsis root mycobiome.</title>
        <authorList>
            <person name="Mesny F."/>
            <person name="Miyauchi S."/>
            <person name="Thiergart T."/>
            <person name="Pickel B."/>
            <person name="Atanasova L."/>
            <person name="Karlsson M."/>
            <person name="Huettel B."/>
            <person name="Barry K.W."/>
            <person name="Haridas S."/>
            <person name="Chen C."/>
            <person name="Bauer D."/>
            <person name="Andreopoulos W."/>
            <person name="Pangilinan J."/>
            <person name="LaButti K."/>
            <person name="Riley R."/>
            <person name="Lipzen A."/>
            <person name="Clum A."/>
            <person name="Drula E."/>
            <person name="Henrissat B."/>
            <person name="Kohler A."/>
            <person name="Grigoriev I.V."/>
            <person name="Martin F.M."/>
            <person name="Hacquard S."/>
        </authorList>
    </citation>
    <scope>NUCLEOTIDE SEQUENCE</scope>
    <source>
        <strain evidence="6">MPI-SDFR-AT-0073</strain>
    </source>
</reference>
<dbReference type="InterPro" id="IPR007568">
    <property type="entry name" value="RTA1"/>
</dbReference>
<name>A0A9P8UZE4_9PEZI</name>
<dbReference type="AlphaFoldDB" id="A0A9P8UZE4"/>
<protein>
    <submittedName>
        <fullName evidence="6">RTA1 like protein-domain-containing protein</fullName>
    </submittedName>
</protein>
<dbReference type="GO" id="GO:0016020">
    <property type="term" value="C:membrane"/>
    <property type="evidence" value="ECO:0007669"/>
    <property type="project" value="UniProtKB-SubCell"/>
</dbReference>
<evidence type="ECO:0000256" key="5">
    <source>
        <dbReference type="SAM" id="Phobius"/>
    </source>
</evidence>
<organism evidence="6 7">
    <name type="scientific">Truncatella angustata</name>
    <dbReference type="NCBI Taxonomy" id="152316"/>
    <lineage>
        <taxon>Eukaryota</taxon>
        <taxon>Fungi</taxon>
        <taxon>Dikarya</taxon>
        <taxon>Ascomycota</taxon>
        <taxon>Pezizomycotina</taxon>
        <taxon>Sordariomycetes</taxon>
        <taxon>Xylariomycetidae</taxon>
        <taxon>Amphisphaeriales</taxon>
        <taxon>Sporocadaceae</taxon>
        <taxon>Truncatella</taxon>
    </lineage>
</organism>
<sequence length="298" mass="33451">MAVLEPYKGGYYLWKYLPSIPAAVIFCILFIIATAAHAWRLYKTRRWFAIPFAIGGYMEIIGYATRASAHDRTGKLMPYVIQNNMILLAPVLFAASIYMTLQKIINNVRGEKHAIIRPAWLTRLFVAGDILALMIQGGAAGLMVVASQAQLGQTVVIIGLVLQVVMFGLFWATAAVFHIRMRHDPSVIYISVDIKWQETLCMLYGVSALIMIRSVFRIVEFVMGADGYLLRNEWAMYLFDSVPMWLVMAVFWQWFPDTISNHNSFYSVTSMTVLDPAPGPVGSVTDTTGYTNRTGVKP</sequence>
<gene>
    <name evidence="6" type="ORF">BKA67DRAFT_509386</name>
</gene>
<comment type="caution">
    <text evidence="6">The sequence shown here is derived from an EMBL/GenBank/DDBJ whole genome shotgun (WGS) entry which is preliminary data.</text>
</comment>
<dbReference type="Pfam" id="PF04479">
    <property type="entry name" value="RTA1"/>
    <property type="match status" value="1"/>
</dbReference>
<keyword evidence="3 5" id="KW-1133">Transmembrane helix</keyword>
<feature type="transmembrane region" description="Helical" evidence="5">
    <location>
        <begin position="20"/>
        <end position="39"/>
    </location>
</feature>
<evidence type="ECO:0000313" key="7">
    <source>
        <dbReference type="Proteomes" id="UP000758603"/>
    </source>
</evidence>
<evidence type="ECO:0000256" key="4">
    <source>
        <dbReference type="ARBA" id="ARBA00023136"/>
    </source>
</evidence>
<dbReference type="Proteomes" id="UP000758603">
    <property type="component" value="Unassembled WGS sequence"/>
</dbReference>
<dbReference type="GeneID" id="70126129"/>
<dbReference type="PANTHER" id="PTHR31465">
    <property type="entry name" value="PROTEIN RTA1-RELATED"/>
    <property type="match status" value="1"/>
</dbReference>
<keyword evidence="4 5" id="KW-0472">Membrane</keyword>
<dbReference type="EMBL" id="JAGPXC010000001">
    <property type="protein sequence ID" value="KAH6660915.1"/>
    <property type="molecule type" value="Genomic_DNA"/>
</dbReference>
<evidence type="ECO:0000256" key="1">
    <source>
        <dbReference type="ARBA" id="ARBA00004141"/>
    </source>
</evidence>
<accession>A0A9P8UZE4</accession>
<evidence type="ECO:0000313" key="6">
    <source>
        <dbReference type="EMBL" id="KAH6660915.1"/>
    </source>
</evidence>
<proteinExistence type="predicted"/>
<keyword evidence="7" id="KW-1185">Reference proteome</keyword>